<name>A0A3U9BC24_SALET</name>
<sequence length="270" mass="31338">MENTSDIILSTLTALGTMGSAIAASYAVKQTIKQRKIAITPQLVINNFPVRSKEIYDNSYHSFPISIEYFMQHKPEIINVGSGVALNTTITVEFDFLSKMLYFAENEFKLNGKYNFLFEDLSTPQEYKKKFLLNGMGTRLLKEAETTFSLGYIPPQNNNDNKVSINLSMFYIETLVNELLFLNKLNNKTIDVIDGPLFKLSYNDIDGNEYKTHYKSKLNIYDTRKSTNKIAFAGMLEFEADKHRWTQRRLQRIRKSYADFMEEHDYNKNK</sequence>
<dbReference type="AlphaFoldDB" id="A0A3U9BC24"/>
<gene>
    <name evidence="1" type="ORF">GCX84_21155</name>
</gene>
<dbReference type="RefSeq" id="WP_052895176.1">
    <property type="nucleotide sequence ID" value="NZ_CP160152.1"/>
</dbReference>
<protein>
    <submittedName>
        <fullName evidence="1">Uncharacterized protein</fullName>
    </submittedName>
</protein>
<proteinExistence type="predicted"/>
<comment type="caution">
    <text evidence="1">The sequence shown here is derived from an EMBL/GenBank/DDBJ whole genome shotgun (WGS) entry which is preliminary data.</text>
</comment>
<accession>A0A3U9BC24</accession>
<organism evidence="1">
    <name type="scientific">Salmonella enterica I</name>
    <dbReference type="NCBI Taxonomy" id="59201"/>
    <lineage>
        <taxon>Bacteria</taxon>
        <taxon>Pseudomonadati</taxon>
        <taxon>Pseudomonadota</taxon>
        <taxon>Gammaproteobacteria</taxon>
        <taxon>Enterobacterales</taxon>
        <taxon>Enterobacteriaceae</taxon>
        <taxon>Salmonella</taxon>
    </lineage>
</organism>
<reference evidence="1" key="1">
    <citation type="submission" date="2019-10" db="EMBL/GenBank/DDBJ databases">
        <authorList>
            <person name="Ashton P.M."/>
            <person name="Dallman T."/>
            <person name="Nair S."/>
            <person name="De Pinna E."/>
            <person name="Peters T."/>
            <person name="Grant K."/>
        </authorList>
    </citation>
    <scope>NUCLEOTIDE SEQUENCE</scope>
    <source>
        <strain evidence="1">821059</strain>
    </source>
</reference>
<dbReference type="EMBL" id="AAMGKT010000023">
    <property type="protein sequence ID" value="EDH1112035.1"/>
    <property type="molecule type" value="Genomic_DNA"/>
</dbReference>
<evidence type="ECO:0000313" key="1">
    <source>
        <dbReference type="EMBL" id="EDH1112035.1"/>
    </source>
</evidence>